<feature type="transmembrane region" description="Helical" evidence="1">
    <location>
        <begin position="153"/>
        <end position="175"/>
    </location>
</feature>
<protein>
    <recommendedName>
        <fullName evidence="4">Oligosaccharide repeat unit polymerase</fullName>
    </recommendedName>
</protein>
<gene>
    <name evidence="2" type="ORF">Pla108_04290</name>
</gene>
<feature type="transmembrane region" description="Helical" evidence="1">
    <location>
        <begin position="205"/>
        <end position="222"/>
    </location>
</feature>
<comment type="caution">
    <text evidence="2">The sequence shown here is derived from an EMBL/GenBank/DDBJ whole genome shotgun (WGS) entry which is preliminary data.</text>
</comment>
<feature type="transmembrane region" description="Helical" evidence="1">
    <location>
        <begin position="65"/>
        <end position="83"/>
    </location>
</feature>
<reference evidence="2 3" key="1">
    <citation type="submission" date="2019-02" db="EMBL/GenBank/DDBJ databases">
        <title>Deep-cultivation of Planctomycetes and their phenomic and genomic characterization uncovers novel biology.</title>
        <authorList>
            <person name="Wiegand S."/>
            <person name="Jogler M."/>
            <person name="Boedeker C."/>
            <person name="Pinto D."/>
            <person name="Vollmers J."/>
            <person name="Rivas-Marin E."/>
            <person name="Kohn T."/>
            <person name="Peeters S.H."/>
            <person name="Heuer A."/>
            <person name="Rast P."/>
            <person name="Oberbeckmann S."/>
            <person name="Bunk B."/>
            <person name="Jeske O."/>
            <person name="Meyerdierks A."/>
            <person name="Storesund J.E."/>
            <person name="Kallscheuer N."/>
            <person name="Luecker S."/>
            <person name="Lage O.M."/>
            <person name="Pohl T."/>
            <person name="Merkel B.J."/>
            <person name="Hornburger P."/>
            <person name="Mueller R.-W."/>
            <person name="Bruemmer F."/>
            <person name="Labrenz M."/>
            <person name="Spormann A.M."/>
            <person name="Op Den Camp H."/>
            <person name="Overmann J."/>
            <person name="Amann R."/>
            <person name="Jetten M.S.M."/>
            <person name="Mascher T."/>
            <person name="Medema M.H."/>
            <person name="Devos D.P."/>
            <person name="Kaster A.-K."/>
            <person name="Ovreas L."/>
            <person name="Rohde M."/>
            <person name="Galperin M.Y."/>
            <person name="Jogler C."/>
        </authorList>
    </citation>
    <scope>NUCLEOTIDE SEQUENCE [LARGE SCALE GENOMIC DNA]</scope>
    <source>
        <strain evidence="2 3">Pla108</strain>
    </source>
</reference>
<evidence type="ECO:0000256" key="1">
    <source>
        <dbReference type="SAM" id="Phobius"/>
    </source>
</evidence>
<feature type="transmembrane region" description="Helical" evidence="1">
    <location>
        <begin position="384"/>
        <end position="403"/>
    </location>
</feature>
<evidence type="ECO:0000313" key="3">
    <source>
        <dbReference type="Proteomes" id="UP000317421"/>
    </source>
</evidence>
<keyword evidence="1" id="KW-0472">Membrane</keyword>
<sequence>MLLIPCLLTTLLCCTVVSSRLKYLSHGFPEAVFFASFGLIFGVAPIMQSSHSYVAEFSDASRIEAAWYSLGGVITLMAGFAVFRRSDRQMDHKRREMLAWIECRETQRRLQAVFWAAIIITVGAQVMMMRVKGISVSDLIAAGRFAHRFNNQGALSVMATHLTSFIYVPAFVGVFLNRRYQILTAAYLPLASLLFYFVFAKGTRSIPLALVATALVAISLRYRINARSVVLVTMAGTLSLLLAIGLFELRQHQDSMTFVKAAQTLCSPSTYSGMWDRDPLGYGSNLVGAVETFPDGHPYLNAATYRRMFVFFLPESRFPDIKPPDTNILFGLVVHGRPEDLQVTVPPSILGDVYINFWGWWGLPVLFLHGALYCVLFRSLQTSPWAFVSLGPLIGRFLVLIHRGEPYEMFALFLVFLVLIQPVRWLCRLTKQRSLRKPLRQRRQSLSLHPRRLRAVPSKRVLPARSTKSVYSPALESTPLP</sequence>
<keyword evidence="1" id="KW-1133">Transmembrane helix</keyword>
<keyword evidence="3" id="KW-1185">Reference proteome</keyword>
<dbReference type="EMBL" id="SJPR01000001">
    <property type="protein sequence ID" value="TWT99490.1"/>
    <property type="molecule type" value="Genomic_DNA"/>
</dbReference>
<evidence type="ECO:0000313" key="2">
    <source>
        <dbReference type="EMBL" id="TWT99490.1"/>
    </source>
</evidence>
<accession>A0A5C6AJB1</accession>
<dbReference type="AlphaFoldDB" id="A0A5C6AJB1"/>
<feature type="transmembrane region" description="Helical" evidence="1">
    <location>
        <begin position="112"/>
        <end position="133"/>
    </location>
</feature>
<proteinExistence type="predicted"/>
<feature type="transmembrane region" description="Helical" evidence="1">
    <location>
        <begin position="229"/>
        <end position="247"/>
    </location>
</feature>
<organism evidence="2 3">
    <name type="scientific">Botrimarina colliarenosi</name>
    <dbReference type="NCBI Taxonomy" id="2528001"/>
    <lineage>
        <taxon>Bacteria</taxon>
        <taxon>Pseudomonadati</taxon>
        <taxon>Planctomycetota</taxon>
        <taxon>Planctomycetia</taxon>
        <taxon>Pirellulales</taxon>
        <taxon>Lacipirellulaceae</taxon>
        <taxon>Botrimarina</taxon>
    </lineage>
</organism>
<keyword evidence="1" id="KW-0812">Transmembrane</keyword>
<dbReference type="Proteomes" id="UP000317421">
    <property type="component" value="Unassembled WGS sequence"/>
</dbReference>
<name>A0A5C6AJB1_9BACT</name>
<feature type="transmembrane region" description="Helical" evidence="1">
    <location>
        <begin position="182"/>
        <end position="199"/>
    </location>
</feature>
<dbReference type="RefSeq" id="WP_197526165.1">
    <property type="nucleotide sequence ID" value="NZ_SJPR01000001.1"/>
</dbReference>
<feature type="transmembrane region" description="Helical" evidence="1">
    <location>
        <begin position="409"/>
        <end position="427"/>
    </location>
</feature>
<feature type="transmembrane region" description="Helical" evidence="1">
    <location>
        <begin position="357"/>
        <end position="377"/>
    </location>
</feature>
<evidence type="ECO:0008006" key="4">
    <source>
        <dbReference type="Google" id="ProtNLM"/>
    </source>
</evidence>